<evidence type="ECO:0000256" key="2">
    <source>
        <dbReference type="ARBA" id="ARBA00022692"/>
    </source>
</evidence>
<comment type="subcellular location">
    <subcellularLocation>
        <location evidence="1">Membrane</location>
        <topology evidence="1">Multi-pass membrane protein</topology>
    </subcellularLocation>
</comment>
<dbReference type="HOGENOM" id="CLU_052855_2_0_1"/>
<dbReference type="EMBL" id="FO082051">
    <property type="protein sequence ID" value="CCE81400.1"/>
    <property type="molecule type" value="Genomic_DNA"/>
</dbReference>
<dbReference type="GO" id="GO:0018279">
    <property type="term" value="P:protein N-linked glycosylation via asparagine"/>
    <property type="evidence" value="ECO:0007669"/>
    <property type="project" value="TreeGrafter"/>
</dbReference>
<evidence type="ECO:0000313" key="6">
    <source>
        <dbReference type="EMBL" id="CCE81400.1"/>
    </source>
</evidence>
<keyword evidence="2 5" id="KW-0812">Transmembrane</keyword>
<feature type="transmembrane region" description="Helical" evidence="5">
    <location>
        <begin position="37"/>
        <end position="54"/>
    </location>
</feature>
<evidence type="ECO:0000256" key="5">
    <source>
        <dbReference type="SAM" id="Phobius"/>
    </source>
</evidence>
<dbReference type="GO" id="GO:0008250">
    <property type="term" value="C:oligosaccharyltransferase complex"/>
    <property type="evidence" value="ECO:0007669"/>
    <property type="project" value="TreeGrafter"/>
</dbReference>
<proteinExistence type="predicted"/>
<evidence type="ECO:0000256" key="1">
    <source>
        <dbReference type="ARBA" id="ARBA00004141"/>
    </source>
</evidence>
<gene>
    <name evidence="6" type="primary">Piso0_002055</name>
    <name evidence="6" type="ORF">GNLVRS01_PISO0I01900g</name>
</gene>
<feature type="transmembrane region" description="Helical" evidence="5">
    <location>
        <begin position="347"/>
        <end position="366"/>
    </location>
</feature>
<dbReference type="PANTHER" id="PTHR12692:SF3">
    <property type="entry name" value="DOLICHYL-DIPHOSPHOOLIGOSACCHARIDE--PROTEIN GLYCOSYLTRANSFERASE SUBUNIT OST6"/>
    <property type="match status" value="1"/>
</dbReference>
<dbReference type="eggNOG" id="KOG2603">
    <property type="taxonomic scope" value="Eukaryota"/>
</dbReference>
<evidence type="ECO:0000313" key="7">
    <source>
        <dbReference type="Proteomes" id="UP000005222"/>
    </source>
</evidence>
<protein>
    <submittedName>
        <fullName evidence="6">Piso0_002055 protein</fullName>
    </submittedName>
</protein>
<dbReference type="OrthoDB" id="67566at2759"/>
<sequence length="380" mass="42728">MLVIDRISILCNLRGIILIFSATGNRCADRGRSEMKVFPLIVGLLAIVFTPFVLCDSIEALRLTEKSLESPNYVIPVSQSDVSALAGERDYYTLLIITSTDPAHNCEVCQSLNKVIDRVADSWFADYANSNYLFFVNIDLADHSNAKLFHKVNIDTVPHIWLLPPSRDKPAVPYDEAGFSIFKEPHFIFRLPMTGLDSQIYELALFLTQQTHKSIYIRHENPVQKFVTTFALTLGAIIFIRKRGPRVISNFQKKDTVKILALVCTLVFVGGYSFSTIEKAPFVAKNDVGEVIYISGGIYYQFGIEVFIIAANYALLGASLICLIYLGTYKVTAVSRISSENGKNLCIGINTIITYLLYSLLTSIFLRKDHEYPYHFSKLL</sequence>
<dbReference type="Gene3D" id="3.40.30.10">
    <property type="entry name" value="Glutaredoxin"/>
    <property type="match status" value="1"/>
</dbReference>
<keyword evidence="3 5" id="KW-1133">Transmembrane helix</keyword>
<keyword evidence="7" id="KW-1185">Reference proteome</keyword>
<dbReference type="InParanoid" id="G8YE01"/>
<feature type="transmembrane region" description="Helical" evidence="5">
    <location>
        <begin position="297"/>
        <end position="326"/>
    </location>
</feature>
<reference evidence="6 7" key="1">
    <citation type="journal article" date="2012" name="G3 (Bethesda)">
        <title>Pichia sorbitophila, an interspecies yeast hybrid reveals early steps of genome resolution following polyploidization.</title>
        <authorList>
            <person name="Leh Louis V."/>
            <person name="Despons L."/>
            <person name="Friedrich A."/>
            <person name="Martin T."/>
            <person name="Durrens P."/>
            <person name="Casaregola S."/>
            <person name="Neuveglise C."/>
            <person name="Fairhead C."/>
            <person name="Marck C."/>
            <person name="Cruz J.A."/>
            <person name="Straub M.L."/>
            <person name="Kugler V."/>
            <person name="Sacerdot C."/>
            <person name="Uzunov Z."/>
            <person name="Thierry A."/>
            <person name="Weiss S."/>
            <person name="Bleykasten C."/>
            <person name="De Montigny J."/>
            <person name="Jacques N."/>
            <person name="Jung P."/>
            <person name="Lemaire M."/>
            <person name="Mallet S."/>
            <person name="Morel G."/>
            <person name="Richard G.F."/>
            <person name="Sarkar A."/>
            <person name="Savel G."/>
            <person name="Schacherer J."/>
            <person name="Seret M.L."/>
            <person name="Talla E."/>
            <person name="Samson G."/>
            <person name="Jubin C."/>
            <person name="Poulain J."/>
            <person name="Vacherie B."/>
            <person name="Barbe V."/>
            <person name="Pelletier E."/>
            <person name="Sherman D.J."/>
            <person name="Westhof E."/>
            <person name="Weissenbach J."/>
            <person name="Baret P.V."/>
            <person name="Wincker P."/>
            <person name="Gaillardin C."/>
            <person name="Dujon B."/>
            <person name="Souciet J.L."/>
        </authorList>
    </citation>
    <scope>NUCLEOTIDE SEQUENCE [LARGE SCALE GENOMIC DNA]</scope>
    <source>
        <strain evidence="7">ATCC MYA-4447 / BCRC 22081 / CBS 7064 / NBRC 10061 / NRRL Y-12695</strain>
    </source>
</reference>
<dbReference type="FunCoup" id="G8YE01">
    <property type="interactions" value="204"/>
</dbReference>
<dbReference type="Pfam" id="PF04756">
    <property type="entry name" value="OST3_OST6"/>
    <property type="match status" value="1"/>
</dbReference>
<dbReference type="PANTHER" id="PTHR12692">
    <property type="entry name" value="DOLICHYL-DIPHOSPHOOLIGOSACCHARIDE--PROTEIN GLYCOSYLTRANSFERASE-RELATED"/>
    <property type="match status" value="1"/>
</dbReference>
<feature type="transmembrane region" description="Helical" evidence="5">
    <location>
        <begin position="223"/>
        <end position="240"/>
    </location>
</feature>
<name>G8YE01_PICSO</name>
<evidence type="ECO:0000256" key="4">
    <source>
        <dbReference type="ARBA" id="ARBA00023136"/>
    </source>
</evidence>
<dbReference type="OMA" id="WQFGIEI"/>
<dbReference type="Proteomes" id="UP000005222">
    <property type="component" value="Chromosome I"/>
</dbReference>
<dbReference type="AlphaFoldDB" id="G8YE01"/>
<keyword evidence="4 5" id="KW-0472">Membrane</keyword>
<dbReference type="STRING" id="559304.G8YE01"/>
<feature type="transmembrane region" description="Helical" evidence="5">
    <location>
        <begin position="260"/>
        <end position="277"/>
    </location>
</feature>
<evidence type="ECO:0000256" key="3">
    <source>
        <dbReference type="ARBA" id="ARBA00022989"/>
    </source>
</evidence>
<dbReference type="InterPro" id="IPR021149">
    <property type="entry name" value="OligosaccharylTrfase_OST3/OST6"/>
</dbReference>
<accession>G8YE01</accession>
<organism evidence="6 7">
    <name type="scientific">Pichia sorbitophila (strain ATCC MYA-4447 / BCRC 22081 / CBS 7064 / NBRC 10061 / NRRL Y-12695)</name>
    <name type="common">Hybrid yeast</name>
    <dbReference type="NCBI Taxonomy" id="559304"/>
    <lineage>
        <taxon>Eukaryota</taxon>
        <taxon>Fungi</taxon>
        <taxon>Dikarya</taxon>
        <taxon>Ascomycota</taxon>
        <taxon>Saccharomycotina</taxon>
        <taxon>Pichiomycetes</taxon>
        <taxon>Debaryomycetaceae</taxon>
        <taxon>Millerozyma</taxon>
    </lineage>
</organism>